<evidence type="ECO:0000256" key="2">
    <source>
        <dbReference type="ARBA" id="ARBA00022643"/>
    </source>
</evidence>
<protein>
    <submittedName>
        <fullName evidence="5">FMN reductase (NADPH)</fullName>
    </submittedName>
</protein>
<dbReference type="InterPro" id="IPR005025">
    <property type="entry name" value="FMN_Rdtase-like_dom"/>
</dbReference>
<feature type="domain" description="NADPH-dependent FMN reductase-like" evidence="4">
    <location>
        <begin position="4"/>
        <end position="143"/>
    </location>
</feature>
<keyword evidence="3" id="KW-0560">Oxidoreductase</keyword>
<accession>A0A8J3AJ59</accession>
<proteinExistence type="predicted"/>
<dbReference type="PANTHER" id="PTHR43408">
    <property type="entry name" value="FMN REDUCTASE (NADPH)"/>
    <property type="match status" value="1"/>
</dbReference>
<dbReference type="NCBIfam" id="TIGR03567">
    <property type="entry name" value="FMN_reduc_SsuE"/>
    <property type="match status" value="1"/>
</dbReference>
<evidence type="ECO:0000313" key="6">
    <source>
        <dbReference type="Proteomes" id="UP000626244"/>
    </source>
</evidence>
<evidence type="ECO:0000313" key="5">
    <source>
        <dbReference type="EMBL" id="GGI15403.1"/>
    </source>
</evidence>
<reference evidence="6" key="1">
    <citation type="journal article" date="2019" name="Int. J. Syst. Evol. Microbiol.">
        <title>The Global Catalogue of Microorganisms (GCM) 10K type strain sequencing project: providing services to taxonomists for standard genome sequencing and annotation.</title>
        <authorList>
            <consortium name="The Broad Institute Genomics Platform"/>
            <consortium name="The Broad Institute Genome Sequencing Center for Infectious Disease"/>
            <person name="Wu L."/>
            <person name="Ma J."/>
        </authorList>
    </citation>
    <scope>NUCLEOTIDE SEQUENCE [LARGE SCALE GENOMIC DNA]</scope>
    <source>
        <strain evidence="6">CGMCC 1.14993</strain>
    </source>
</reference>
<dbReference type="InterPro" id="IPR051814">
    <property type="entry name" value="NAD(P)H-dep_FMN_reductase"/>
</dbReference>
<dbReference type="OrthoDB" id="1643408at2"/>
<keyword evidence="1" id="KW-0285">Flavoprotein</keyword>
<dbReference type="GO" id="GO:0008752">
    <property type="term" value="F:FMN reductase [NAD(P)H] activity"/>
    <property type="evidence" value="ECO:0007669"/>
    <property type="project" value="InterPro"/>
</dbReference>
<organism evidence="5 6">
    <name type="scientific">Gottfriedia solisilvae</name>
    <dbReference type="NCBI Taxonomy" id="1516104"/>
    <lineage>
        <taxon>Bacteria</taxon>
        <taxon>Bacillati</taxon>
        <taxon>Bacillota</taxon>
        <taxon>Bacilli</taxon>
        <taxon>Bacillales</taxon>
        <taxon>Bacillaceae</taxon>
        <taxon>Gottfriedia</taxon>
    </lineage>
</organism>
<dbReference type="Gene3D" id="3.40.50.360">
    <property type="match status" value="1"/>
</dbReference>
<dbReference type="EMBL" id="BMHB01000001">
    <property type="protein sequence ID" value="GGI15403.1"/>
    <property type="molecule type" value="Genomic_DNA"/>
</dbReference>
<dbReference type="Pfam" id="PF03358">
    <property type="entry name" value="FMN_red"/>
    <property type="match status" value="1"/>
</dbReference>
<sequence>MKDIVIISSSTSTKSRLNGIVQYVQRKWENEGLNVCQVNIRELPAESLINSDFHDAEIKEALNKIEKSIGIVIAGPVYKASYSGVLKTFLDLIPQNGLKNKVILPVFIGGTIAHLLSLEYALKPVLSVLGGKHFVTGVYAIDDWIKREDNYEFILSDELTERLNIATEELSEELIWQALRPQGTKL</sequence>
<name>A0A8J3AJ59_9BACI</name>
<dbReference type="RefSeq" id="WP_087999775.1">
    <property type="nucleotide sequence ID" value="NZ_BMHB01000001.1"/>
</dbReference>
<evidence type="ECO:0000256" key="3">
    <source>
        <dbReference type="ARBA" id="ARBA00023002"/>
    </source>
</evidence>
<dbReference type="Proteomes" id="UP000626244">
    <property type="component" value="Unassembled WGS sequence"/>
</dbReference>
<evidence type="ECO:0000259" key="4">
    <source>
        <dbReference type="Pfam" id="PF03358"/>
    </source>
</evidence>
<dbReference type="InterPro" id="IPR029039">
    <property type="entry name" value="Flavoprotein-like_sf"/>
</dbReference>
<keyword evidence="2" id="KW-0288">FMN</keyword>
<dbReference type="GO" id="GO:0046306">
    <property type="term" value="P:alkanesulfonate catabolic process"/>
    <property type="evidence" value="ECO:0007669"/>
    <property type="project" value="InterPro"/>
</dbReference>
<dbReference type="AlphaFoldDB" id="A0A8J3AJ59"/>
<evidence type="ECO:0000256" key="1">
    <source>
        <dbReference type="ARBA" id="ARBA00022630"/>
    </source>
</evidence>
<dbReference type="InterPro" id="IPR020048">
    <property type="entry name" value="NADPH-dep_FMN_reduc_SsuE"/>
</dbReference>
<dbReference type="SUPFAM" id="SSF52218">
    <property type="entry name" value="Flavoproteins"/>
    <property type="match status" value="1"/>
</dbReference>
<dbReference type="PANTHER" id="PTHR43408:SF1">
    <property type="entry name" value="FMN REDUCTASE (NADPH)"/>
    <property type="match status" value="1"/>
</dbReference>
<comment type="caution">
    <text evidence="5">The sequence shown here is derived from an EMBL/GenBank/DDBJ whole genome shotgun (WGS) entry which is preliminary data.</text>
</comment>
<gene>
    <name evidence="5" type="ORF">GCM10007380_27800</name>
</gene>
<keyword evidence="6" id="KW-1185">Reference proteome</keyword>